<keyword evidence="2" id="KW-1185">Reference proteome</keyword>
<gene>
    <name evidence="1" type="ORF">H920_20089</name>
</gene>
<evidence type="ECO:0000313" key="1">
    <source>
        <dbReference type="EMBL" id="KFO18520.1"/>
    </source>
</evidence>
<dbReference type="EMBL" id="KN125382">
    <property type="protein sequence ID" value="KFO18520.1"/>
    <property type="molecule type" value="Genomic_DNA"/>
</dbReference>
<dbReference type="AlphaFoldDB" id="A0A091CN62"/>
<dbReference type="Proteomes" id="UP000028990">
    <property type="component" value="Unassembled WGS sequence"/>
</dbReference>
<sequence length="88" mass="9615">MRKHPVVLLPCGASVTHTITIVPMRGLQLIDTSFVFACLDCTEVNPRIPLAPDFQVHLCSAPFLLEPIVQLFLPAQCDSGLLWVCAGK</sequence>
<accession>A0A091CN62</accession>
<name>A0A091CN62_FUKDA</name>
<organism evidence="1 2">
    <name type="scientific">Fukomys damarensis</name>
    <name type="common">Damaraland mole rat</name>
    <name type="synonym">Cryptomys damarensis</name>
    <dbReference type="NCBI Taxonomy" id="885580"/>
    <lineage>
        <taxon>Eukaryota</taxon>
        <taxon>Metazoa</taxon>
        <taxon>Chordata</taxon>
        <taxon>Craniata</taxon>
        <taxon>Vertebrata</taxon>
        <taxon>Euteleostomi</taxon>
        <taxon>Mammalia</taxon>
        <taxon>Eutheria</taxon>
        <taxon>Euarchontoglires</taxon>
        <taxon>Glires</taxon>
        <taxon>Rodentia</taxon>
        <taxon>Hystricomorpha</taxon>
        <taxon>Bathyergidae</taxon>
        <taxon>Fukomys</taxon>
    </lineage>
</organism>
<proteinExistence type="predicted"/>
<reference evidence="1 2" key="1">
    <citation type="submission" date="2013-11" db="EMBL/GenBank/DDBJ databases">
        <title>The Damaraland mole rat (Fukomys damarensis) genome and evolution of African mole rats.</title>
        <authorList>
            <person name="Gladyshev V.N."/>
            <person name="Fang X."/>
        </authorList>
    </citation>
    <scope>NUCLEOTIDE SEQUENCE [LARGE SCALE GENOMIC DNA]</scope>
    <source>
        <tissue evidence="1">Liver</tissue>
    </source>
</reference>
<evidence type="ECO:0000313" key="2">
    <source>
        <dbReference type="Proteomes" id="UP000028990"/>
    </source>
</evidence>
<protein>
    <submittedName>
        <fullName evidence="1">Uncharacterized protein</fullName>
    </submittedName>
</protein>